<keyword evidence="3" id="KW-1185">Reference proteome</keyword>
<dbReference type="GO" id="GO:0016787">
    <property type="term" value="F:hydrolase activity"/>
    <property type="evidence" value="ECO:0007669"/>
    <property type="project" value="InterPro"/>
</dbReference>
<dbReference type="Proteomes" id="UP001153678">
    <property type="component" value="Unassembled WGS sequence"/>
</dbReference>
<accession>A0A9W4WHM5</accession>
<dbReference type="Pfam" id="PF02230">
    <property type="entry name" value="Abhydrolase_2"/>
    <property type="match status" value="1"/>
</dbReference>
<dbReference type="OrthoDB" id="2418081at2759"/>
<evidence type="ECO:0000259" key="1">
    <source>
        <dbReference type="Pfam" id="PF02230"/>
    </source>
</evidence>
<dbReference type="InterPro" id="IPR003140">
    <property type="entry name" value="PLipase/COase/thioEstase"/>
</dbReference>
<dbReference type="SUPFAM" id="SSF53474">
    <property type="entry name" value="alpha/beta-Hydrolases"/>
    <property type="match status" value="1"/>
</dbReference>
<feature type="domain" description="Phospholipase/carboxylesterase/thioesterase" evidence="1">
    <location>
        <begin position="19"/>
        <end position="69"/>
    </location>
</feature>
<organism evidence="2 3">
    <name type="scientific">Funneliformis geosporum</name>
    <dbReference type="NCBI Taxonomy" id="1117311"/>
    <lineage>
        <taxon>Eukaryota</taxon>
        <taxon>Fungi</taxon>
        <taxon>Fungi incertae sedis</taxon>
        <taxon>Mucoromycota</taxon>
        <taxon>Glomeromycotina</taxon>
        <taxon>Glomeromycetes</taxon>
        <taxon>Glomerales</taxon>
        <taxon>Glomeraceae</taxon>
        <taxon>Funneliformis</taxon>
    </lineage>
</organism>
<name>A0A9W4WHM5_9GLOM</name>
<reference evidence="2" key="1">
    <citation type="submission" date="2022-08" db="EMBL/GenBank/DDBJ databases">
        <authorList>
            <person name="Kallberg Y."/>
            <person name="Tangrot J."/>
            <person name="Rosling A."/>
        </authorList>
    </citation>
    <scope>NUCLEOTIDE SEQUENCE</scope>
    <source>
        <strain evidence="2">Wild A</strain>
    </source>
</reference>
<dbReference type="EMBL" id="CAMKVN010000036">
    <property type="protein sequence ID" value="CAI2162414.1"/>
    <property type="molecule type" value="Genomic_DNA"/>
</dbReference>
<sequence>MSGDLCKIQKEIPLEEVEKIIKIDKKELLKSRNEINKLIKEEINLGTLPQKIVLVGFSRGASITLTTGLVFNILWEKQDDVVPYWLIEKSSKILGVKPKSYPYGHDLGEEAFKDAINFSKNVFLEKEINFDDKEA</sequence>
<dbReference type="Gene3D" id="3.40.50.1820">
    <property type="entry name" value="alpha/beta hydrolase"/>
    <property type="match status" value="1"/>
</dbReference>
<gene>
    <name evidence="2" type="ORF">FWILDA_LOCUS544</name>
</gene>
<evidence type="ECO:0000313" key="3">
    <source>
        <dbReference type="Proteomes" id="UP001153678"/>
    </source>
</evidence>
<comment type="caution">
    <text evidence="2">The sequence shown here is derived from an EMBL/GenBank/DDBJ whole genome shotgun (WGS) entry which is preliminary data.</text>
</comment>
<evidence type="ECO:0000313" key="2">
    <source>
        <dbReference type="EMBL" id="CAI2162414.1"/>
    </source>
</evidence>
<proteinExistence type="predicted"/>
<dbReference type="InterPro" id="IPR029058">
    <property type="entry name" value="AB_hydrolase_fold"/>
</dbReference>
<protein>
    <submittedName>
        <fullName evidence="2">10696_t:CDS:1</fullName>
    </submittedName>
</protein>
<dbReference type="AlphaFoldDB" id="A0A9W4WHM5"/>